<dbReference type="Pfam" id="PF04163">
    <property type="entry name" value="Tht1"/>
    <property type="match status" value="1"/>
</dbReference>
<comment type="similarity">
    <text evidence="2 11">Belongs to the KAR5 family.</text>
</comment>
<dbReference type="PANTHER" id="PTHR28012:SF1">
    <property type="entry name" value="NUCLEAR FUSION PROTEIN KAR5"/>
    <property type="match status" value="1"/>
</dbReference>
<keyword evidence="10 11" id="KW-0539">Nucleus</keyword>
<sequence>MKVARGWRLIPYALFLSTTLGKALRGGPPARPPEIDTVAFLGVQKHRQDVIFNEAVHLLDSMRTSPSCHRVAATRLVASCQSFTDIRDAPQSNSPESLDLLRSIYAARLALCEIDGAGTVVPPSCLPVTVSPPQPRSRFGLGNRQKNTDAAVDEVPKKVLEQCLKSLESRPQWWTSYSNSRQNALIICQATRMETEKEELIELHRSITKSSSKLNHGLQEALKDAASRHEQQTAFANAIQALHTQIVTEAGATESLLKRTFNRFVREVESGIDSFQEAMSEVLKETQAKTGYLEKDIQNATSQVEALQQALEGAHQDALIRSQEAAQAQQSSAVTSKDMVSSLHQSLDSVIGSDMERIYSGMQRFDDSMESLTNRMNAIIQRETQMAERLQHMEGFIQQSHSKAVELQRSQDLQFEALSASARAQEAIQFHAKASQALLSKASASAANLQSAIEDATAAIKRGPGSSIGGHSAWSLCTILLLVIAAQNIKIAIGIVLLLLGWYNLHGFQPLILTHLLPHLILVHSLALLAMRFI</sequence>
<evidence type="ECO:0000256" key="6">
    <source>
        <dbReference type="ARBA" id="ARBA00022824"/>
    </source>
</evidence>
<evidence type="ECO:0000256" key="1">
    <source>
        <dbReference type="ARBA" id="ARBA00003389"/>
    </source>
</evidence>
<proteinExistence type="inferred from homology"/>
<dbReference type="InterPro" id="IPR007292">
    <property type="entry name" value="Nuclear_fusion_Kar5"/>
</dbReference>
<feature type="chain" id="PRO_5040828201" description="Nuclear membrane fusion protein Kar5" evidence="12">
    <location>
        <begin position="24"/>
        <end position="534"/>
    </location>
</feature>
<keyword evidence="9" id="KW-0325">Glycoprotein</keyword>
<dbReference type="GO" id="GO:0048288">
    <property type="term" value="P:nuclear membrane fusion involved in karyogamy"/>
    <property type="evidence" value="ECO:0007669"/>
    <property type="project" value="UniProtKB-UniRule"/>
</dbReference>
<evidence type="ECO:0008006" key="15">
    <source>
        <dbReference type="Google" id="ProtNLM"/>
    </source>
</evidence>
<feature type="transmembrane region" description="Helical" evidence="11">
    <location>
        <begin position="473"/>
        <end position="500"/>
    </location>
</feature>
<dbReference type="GO" id="GO:0000742">
    <property type="term" value="P:karyogamy involved in conjugation with cellular fusion"/>
    <property type="evidence" value="ECO:0007669"/>
    <property type="project" value="UniProtKB-UniRule"/>
</dbReference>
<comment type="function">
    <text evidence="1 11">Required for nuclear membrane fusion during karyogamy.</text>
</comment>
<dbReference type="OrthoDB" id="5311848at2759"/>
<keyword evidence="8 11" id="KW-0472">Membrane</keyword>
<evidence type="ECO:0000256" key="7">
    <source>
        <dbReference type="ARBA" id="ARBA00022989"/>
    </source>
</evidence>
<evidence type="ECO:0000256" key="9">
    <source>
        <dbReference type="ARBA" id="ARBA00023180"/>
    </source>
</evidence>
<dbReference type="GO" id="GO:0005789">
    <property type="term" value="C:endoplasmic reticulum membrane"/>
    <property type="evidence" value="ECO:0007669"/>
    <property type="project" value="UniProtKB-SubCell"/>
</dbReference>
<evidence type="ECO:0000256" key="8">
    <source>
        <dbReference type="ARBA" id="ARBA00023136"/>
    </source>
</evidence>
<dbReference type="GO" id="GO:0031965">
    <property type="term" value="C:nuclear membrane"/>
    <property type="evidence" value="ECO:0007669"/>
    <property type="project" value="UniProtKB-SubCell"/>
</dbReference>
<protein>
    <recommendedName>
        <fullName evidence="15">Nuclear membrane fusion protein Kar5</fullName>
    </recommendedName>
</protein>
<evidence type="ECO:0000256" key="4">
    <source>
        <dbReference type="ARBA" id="ARBA00022692"/>
    </source>
</evidence>
<feature type="signal peptide" evidence="12">
    <location>
        <begin position="1"/>
        <end position="23"/>
    </location>
</feature>
<evidence type="ECO:0000256" key="2">
    <source>
        <dbReference type="ARBA" id="ARBA00010473"/>
    </source>
</evidence>
<dbReference type="AlphaFoldDB" id="A0A9W4MVQ6"/>
<evidence type="ECO:0000256" key="5">
    <source>
        <dbReference type="ARBA" id="ARBA00022729"/>
    </source>
</evidence>
<evidence type="ECO:0000256" key="12">
    <source>
        <dbReference type="SAM" id="SignalP"/>
    </source>
</evidence>
<dbReference type="EMBL" id="CAJVOS010000027">
    <property type="protein sequence ID" value="CAG8133015.1"/>
    <property type="molecule type" value="Genomic_DNA"/>
</dbReference>
<dbReference type="PANTHER" id="PTHR28012">
    <property type="entry name" value="NUCLEAR FUSION PROTEIN KAR5"/>
    <property type="match status" value="1"/>
</dbReference>
<dbReference type="Proteomes" id="UP001153618">
    <property type="component" value="Unassembled WGS sequence"/>
</dbReference>
<keyword evidence="14" id="KW-1185">Reference proteome</keyword>
<comment type="caution">
    <text evidence="13">The sequence shown here is derived from an EMBL/GenBank/DDBJ whole genome shotgun (WGS) entry which is preliminary data.</text>
</comment>
<keyword evidence="7 11" id="KW-1133">Transmembrane helix</keyword>
<evidence type="ECO:0000256" key="10">
    <source>
        <dbReference type="ARBA" id="ARBA00023242"/>
    </source>
</evidence>
<keyword evidence="4 11" id="KW-0812">Transmembrane</keyword>
<accession>A0A9W4MVQ6</accession>
<feature type="transmembrane region" description="Helical" evidence="11">
    <location>
        <begin position="512"/>
        <end position="531"/>
    </location>
</feature>
<keyword evidence="3 11" id="KW-0415">Karyogamy</keyword>
<evidence type="ECO:0000313" key="14">
    <source>
        <dbReference type="Proteomes" id="UP001153618"/>
    </source>
</evidence>
<evidence type="ECO:0000256" key="3">
    <source>
        <dbReference type="ARBA" id="ARBA00022459"/>
    </source>
</evidence>
<reference evidence="13" key="1">
    <citation type="submission" date="2021-07" db="EMBL/GenBank/DDBJ databases">
        <authorList>
            <person name="Branca A.L. A."/>
        </authorList>
    </citation>
    <scope>NUCLEOTIDE SEQUENCE</scope>
</reference>
<gene>
    <name evidence="13" type="ORF">POLS_LOCUS5569</name>
</gene>
<keyword evidence="5 11" id="KW-0732">Signal</keyword>
<organism evidence="13 14">
    <name type="scientific">Penicillium olsonii</name>
    <dbReference type="NCBI Taxonomy" id="99116"/>
    <lineage>
        <taxon>Eukaryota</taxon>
        <taxon>Fungi</taxon>
        <taxon>Dikarya</taxon>
        <taxon>Ascomycota</taxon>
        <taxon>Pezizomycotina</taxon>
        <taxon>Eurotiomycetes</taxon>
        <taxon>Eurotiomycetidae</taxon>
        <taxon>Eurotiales</taxon>
        <taxon>Aspergillaceae</taxon>
        <taxon>Penicillium</taxon>
    </lineage>
</organism>
<keyword evidence="6 11" id="KW-0256">Endoplasmic reticulum</keyword>
<comment type="subcellular location">
    <subcellularLocation>
        <location evidence="11">Endoplasmic reticulum membrane</location>
    </subcellularLocation>
    <subcellularLocation>
        <location evidence="11">Nucleus membrane</location>
    </subcellularLocation>
</comment>
<name>A0A9W4MVQ6_PENOL</name>
<evidence type="ECO:0000313" key="13">
    <source>
        <dbReference type="EMBL" id="CAG8133015.1"/>
    </source>
</evidence>
<evidence type="ECO:0000256" key="11">
    <source>
        <dbReference type="RuleBase" id="RU368082"/>
    </source>
</evidence>